<evidence type="ECO:0008006" key="4">
    <source>
        <dbReference type="Google" id="ProtNLM"/>
    </source>
</evidence>
<gene>
    <name evidence="2" type="ORF">C5Q98_03085</name>
</gene>
<evidence type="ECO:0000313" key="3">
    <source>
        <dbReference type="Proteomes" id="UP000237947"/>
    </source>
</evidence>
<keyword evidence="3" id="KW-1185">Reference proteome</keyword>
<protein>
    <recommendedName>
        <fullName evidence="4">Pilus assembly protein</fullName>
    </recommendedName>
</protein>
<name>A0A2S0KML6_9FIRM</name>
<dbReference type="KEGG" id="fsa:C5Q98_03085"/>
<evidence type="ECO:0000313" key="2">
    <source>
        <dbReference type="EMBL" id="AVM42275.1"/>
    </source>
</evidence>
<dbReference type="RefSeq" id="WP_106012258.1">
    <property type="nucleotide sequence ID" value="NZ_CP027226.1"/>
</dbReference>
<keyword evidence="1" id="KW-1133">Transmembrane helix</keyword>
<feature type="transmembrane region" description="Helical" evidence="1">
    <location>
        <begin position="12"/>
        <end position="36"/>
    </location>
</feature>
<dbReference type="Gene3D" id="3.40.1350.110">
    <property type="match status" value="1"/>
</dbReference>
<evidence type="ECO:0000256" key="1">
    <source>
        <dbReference type="SAM" id="Phobius"/>
    </source>
</evidence>
<organism evidence="2 3">
    <name type="scientific">Fastidiosipila sanguinis</name>
    <dbReference type="NCBI Taxonomy" id="236753"/>
    <lineage>
        <taxon>Bacteria</taxon>
        <taxon>Bacillati</taxon>
        <taxon>Bacillota</taxon>
        <taxon>Clostridia</taxon>
        <taxon>Eubacteriales</taxon>
        <taxon>Oscillospiraceae</taxon>
        <taxon>Fastidiosipila</taxon>
    </lineage>
</organism>
<reference evidence="3" key="1">
    <citation type="submission" date="2018-02" db="EMBL/GenBank/DDBJ databases">
        <authorList>
            <person name="Holder M.E."/>
            <person name="Ajami N.J."/>
            <person name="Petrosino J.F."/>
        </authorList>
    </citation>
    <scope>NUCLEOTIDE SEQUENCE [LARGE SCALE GENOMIC DNA]</scope>
    <source>
        <strain evidence="3">CCUG 47711</strain>
    </source>
</reference>
<proteinExistence type="predicted"/>
<dbReference type="OrthoDB" id="1737609at2"/>
<dbReference type="AlphaFoldDB" id="A0A2S0KML6"/>
<dbReference type="EMBL" id="CP027226">
    <property type="protein sequence ID" value="AVM42275.1"/>
    <property type="molecule type" value="Genomic_DNA"/>
</dbReference>
<dbReference type="Proteomes" id="UP000237947">
    <property type="component" value="Chromosome"/>
</dbReference>
<sequence length="310" mass="35972">MNSKKCFRNDKAAISIEAAIVIPTLLIFIGIIYLYIFSIRVDLIYQEAGYSSVRELELLLSLSEQKDIKNDYANDYKEKLKKFFENKISAKALNLRQHYWLGKNINPKLGNYFIRDEYYQLSRDELKGLEYEFSYTSPKILGAKTYKYKLPIPYWGGLKINSLELDEQKDEKNEKSIWSEHNFKRGNYFRKKYGANLPHSYPVIAKVNGDTITSIMSLDLTAPSYRNFENLNKQVSYQANKLKSFAGTENWGREKISINVKNIKNRVLLIIIPENSDASSKIYLKSIKVKLDQAGFTIKIVEDGVSEKFE</sequence>
<accession>A0A2S0KML6</accession>
<keyword evidence="1" id="KW-0472">Membrane</keyword>
<keyword evidence="1" id="KW-0812">Transmembrane</keyword>